<proteinExistence type="predicted"/>
<feature type="domain" description="Peptidase M20 dimerisation" evidence="5">
    <location>
        <begin position="192"/>
        <end position="280"/>
    </location>
</feature>
<dbReference type="InterPro" id="IPR011650">
    <property type="entry name" value="Peptidase_M20_dimer"/>
</dbReference>
<reference evidence="7" key="1">
    <citation type="journal article" date="2017" name="Genome Announc.">
        <title>Draft Genome Sequence of Terrimicrobium sacchariphilum NM-5T, a Facultative Anaerobic Soil Bacterium of the Class Spartobacteria.</title>
        <authorList>
            <person name="Qiu Y.L."/>
            <person name="Tourlousse D.M."/>
            <person name="Matsuura N."/>
            <person name="Ohashi A."/>
            <person name="Sekiguchi Y."/>
        </authorList>
    </citation>
    <scope>NUCLEOTIDE SEQUENCE [LARGE SCALE GENOMIC DNA]</scope>
    <source>
        <strain evidence="7">NM-5</strain>
    </source>
</reference>
<dbReference type="AlphaFoldDB" id="A0A146G995"/>
<organism evidence="6 7">
    <name type="scientific">Terrimicrobium sacchariphilum</name>
    <dbReference type="NCBI Taxonomy" id="690879"/>
    <lineage>
        <taxon>Bacteria</taxon>
        <taxon>Pseudomonadati</taxon>
        <taxon>Verrucomicrobiota</taxon>
        <taxon>Terrimicrobiia</taxon>
        <taxon>Terrimicrobiales</taxon>
        <taxon>Terrimicrobiaceae</taxon>
        <taxon>Terrimicrobium</taxon>
    </lineage>
</organism>
<gene>
    <name evidence="6" type="ORF">TSACC_22454</name>
</gene>
<dbReference type="RefSeq" id="WP_084400442.1">
    <property type="nucleotide sequence ID" value="NZ_BDCO01000002.1"/>
</dbReference>
<sequence length="418" mass="45695">MTIPLLFGACESFWPETKEFLREMVLTNSFSTNPVGVNRVGGQVAAQFQPLGFTASTAPHRLADYGDHLILRSAAADGPTVALIAHLDTVFPEQEEERNAFRWREVGTRIHGPGTNDMKGGIAMIHLVLSVLRRHAPQIFHSTNWTILCNACEEVDSEDFGVLCRAALPPQTLACLIFEPDGGNTSEFSLVTARKGRATFQIDVEGRSAHAGSQHARGASAIVQLCRVIETVEARTCYEKALTVNVGTISGGQVLNRVPESASARLEMRASSTEVFEEEKRFLLSLNGDGDLASRDAHPHRCRIHVTQLDETPPWPKNPASESLFALWKDAAREMSLGVKAESRGGLSDGNVLWDWAPTLDGLGPEGDHAHCSTHDPAEGKEQEFVETSSFFTKATLNVIALCKLLMPSSLEDQLTRR</sequence>
<dbReference type="SUPFAM" id="SSF53187">
    <property type="entry name" value="Zn-dependent exopeptidases"/>
    <property type="match status" value="1"/>
</dbReference>
<dbReference type="SUPFAM" id="SSF55031">
    <property type="entry name" value="Bacterial exopeptidase dimerisation domain"/>
    <property type="match status" value="1"/>
</dbReference>
<dbReference type="Gene3D" id="3.30.70.360">
    <property type="match status" value="1"/>
</dbReference>
<dbReference type="InterPro" id="IPR002933">
    <property type="entry name" value="Peptidase_M20"/>
</dbReference>
<evidence type="ECO:0000313" key="6">
    <source>
        <dbReference type="EMBL" id="GAT34031.1"/>
    </source>
</evidence>
<keyword evidence="6" id="KW-0121">Carboxypeptidase</keyword>
<evidence type="ECO:0000259" key="5">
    <source>
        <dbReference type="Pfam" id="PF07687"/>
    </source>
</evidence>
<keyword evidence="3" id="KW-0378">Hydrolase</keyword>
<dbReference type="InterPro" id="IPR001261">
    <property type="entry name" value="ArgE/DapE_CS"/>
</dbReference>
<dbReference type="Pfam" id="PF07687">
    <property type="entry name" value="M20_dimer"/>
    <property type="match status" value="1"/>
</dbReference>
<comment type="cofactor">
    <cofactor evidence="1">
        <name>Zn(2+)</name>
        <dbReference type="ChEBI" id="CHEBI:29105"/>
    </cofactor>
</comment>
<dbReference type="Proteomes" id="UP000076023">
    <property type="component" value="Unassembled WGS sequence"/>
</dbReference>
<protein>
    <submittedName>
        <fullName evidence="6">Glutamate carboxypeptidase</fullName>
    </submittedName>
</protein>
<accession>A0A146G995</accession>
<comment type="caution">
    <text evidence="6">The sequence shown here is derived from an EMBL/GenBank/DDBJ whole genome shotgun (WGS) entry which is preliminary data.</text>
</comment>
<evidence type="ECO:0000256" key="4">
    <source>
        <dbReference type="ARBA" id="ARBA00022833"/>
    </source>
</evidence>
<dbReference type="STRING" id="690879.TSACC_22454"/>
<dbReference type="EMBL" id="BDCO01000002">
    <property type="protein sequence ID" value="GAT34031.1"/>
    <property type="molecule type" value="Genomic_DNA"/>
</dbReference>
<dbReference type="PROSITE" id="PS00758">
    <property type="entry name" value="ARGE_DAPE_CPG2_1"/>
    <property type="match status" value="1"/>
</dbReference>
<keyword evidence="6" id="KW-0645">Protease</keyword>
<dbReference type="Pfam" id="PF01546">
    <property type="entry name" value="Peptidase_M20"/>
    <property type="match status" value="1"/>
</dbReference>
<evidence type="ECO:0000256" key="3">
    <source>
        <dbReference type="ARBA" id="ARBA00022801"/>
    </source>
</evidence>
<evidence type="ECO:0000313" key="7">
    <source>
        <dbReference type="Proteomes" id="UP000076023"/>
    </source>
</evidence>
<keyword evidence="7" id="KW-1185">Reference proteome</keyword>
<dbReference type="GO" id="GO:0004180">
    <property type="term" value="F:carboxypeptidase activity"/>
    <property type="evidence" value="ECO:0007669"/>
    <property type="project" value="UniProtKB-KW"/>
</dbReference>
<dbReference type="GO" id="GO:0046872">
    <property type="term" value="F:metal ion binding"/>
    <property type="evidence" value="ECO:0007669"/>
    <property type="project" value="UniProtKB-KW"/>
</dbReference>
<keyword evidence="4" id="KW-0862">Zinc</keyword>
<dbReference type="PANTHER" id="PTHR43808">
    <property type="entry name" value="ACETYLORNITHINE DEACETYLASE"/>
    <property type="match status" value="1"/>
</dbReference>
<dbReference type="InterPro" id="IPR050072">
    <property type="entry name" value="Peptidase_M20A"/>
</dbReference>
<dbReference type="OrthoDB" id="9783294at2"/>
<keyword evidence="2" id="KW-0479">Metal-binding</keyword>
<dbReference type="InParanoid" id="A0A146G995"/>
<dbReference type="InterPro" id="IPR036264">
    <property type="entry name" value="Bact_exopeptidase_dim_dom"/>
</dbReference>
<name>A0A146G995_TERSA</name>
<dbReference type="Gene3D" id="3.40.630.10">
    <property type="entry name" value="Zn peptidases"/>
    <property type="match status" value="1"/>
</dbReference>
<dbReference type="PANTHER" id="PTHR43808:SF9">
    <property type="entry name" value="BLL0789 PROTEIN"/>
    <property type="match status" value="1"/>
</dbReference>
<evidence type="ECO:0000256" key="1">
    <source>
        <dbReference type="ARBA" id="ARBA00001947"/>
    </source>
</evidence>
<evidence type="ECO:0000256" key="2">
    <source>
        <dbReference type="ARBA" id="ARBA00022723"/>
    </source>
</evidence>